<evidence type="ECO:0000313" key="1">
    <source>
        <dbReference type="EMBL" id="DAE20095.1"/>
    </source>
</evidence>
<reference evidence="1" key="1">
    <citation type="journal article" date="2021" name="Proc. Natl. Acad. Sci. U.S.A.">
        <title>A Catalog of Tens of Thousands of Viruses from Human Metagenomes Reveals Hidden Associations with Chronic Diseases.</title>
        <authorList>
            <person name="Tisza M.J."/>
            <person name="Buck C.B."/>
        </authorList>
    </citation>
    <scope>NUCLEOTIDE SEQUENCE</scope>
    <source>
        <strain evidence="1">CtYsL76</strain>
    </source>
</reference>
<dbReference type="EMBL" id="BK015689">
    <property type="protein sequence ID" value="DAE20095.1"/>
    <property type="molecule type" value="Genomic_DNA"/>
</dbReference>
<organism evidence="1">
    <name type="scientific">CrAss-like virus sp. ctYsL76</name>
    <dbReference type="NCBI Taxonomy" id="2826826"/>
    <lineage>
        <taxon>Viruses</taxon>
        <taxon>Duplodnaviria</taxon>
        <taxon>Heunggongvirae</taxon>
        <taxon>Uroviricota</taxon>
        <taxon>Caudoviricetes</taxon>
        <taxon>Crassvirales</taxon>
    </lineage>
</organism>
<protein>
    <submittedName>
        <fullName evidence="1">Uncharacterized protein</fullName>
    </submittedName>
</protein>
<sequence length="50" mass="5664">MSTVNINKINDLIILKNPYSLIYCKIVPNHESPALTSGCCLAIMFNNFKY</sequence>
<accession>A0A8S5QLF6</accession>
<proteinExistence type="predicted"/>
<name>A0A8S5QLF6_9CAUD</name>